<keyword evidence="3" id="KW-0808">Transferase</keyword>
<evidence type="ECO:0000313" key="11">
    <source>
        <dbReference type="EMBL" id="KIM47542.1"/>
    </source>
</evidence>
<comment type="catalytic activity">
    <reaction evidence="7">
        <text>L-threonyl-[protein] + ATP = O-phospho-L-threonyl-[protein] + ADP + H(+)</text>
        <dbReference type="Rhea" id="RHEA:46608"/>
        <dbReference type="Rhea" id="RHEA-COMP:11060"/>
        <dbReference type="Rhea" id="RHEA-COMP:11605"/>
        <dbReference type="ChEBI" id="CHEBI:15378"/>
        <dbReference type="ChEBI" id="CHEBI:30013"/>
        <dbReference type="ChEBI" id="CHEBI:30616"/>
        <dbReference type="ChEBI" id="CHEBI:61977"/>
        <dbReference type="ChEBI" id="CHEBI:456216"/>
        <dbReference type="EC" id="2.7.11.1"/>
    </reaction>
</comment>
<dbReference type="GO" id="GO:0005524">
    <property type="term" value="F:ATP binding"/>
    <property type="evidence" value="ECO:0007669"/>
    <property type="project" value="UniProtKB-KW"/>
</dbReference>
<feature type="compositionally biased region" description="Basic and acidic residues" evidence="9">
    <location>
        <begin position="461"/>
        <end position="471"/>
    </location>
</feature>
<proteinExistence type="predicted"/>
<feature type="compositionally biased region" description="Basic and acidic residues" evidence="9">
    <location>
        <begin position="921"/>
        <end position="934"/>
    </location>
</feature>
<evidence type="ECO:0000256" key="3">
    <source>
        <dbReference type="ARBA" id="ARBA00022679"/>
    </source>
</evidence>
<feature type="compositionally biased region" description="Low complexity" evidence="9">
    <location>
        <begin position="1081"/>
        <end position="1093"/>
    </location>
</feature>
<dbReference type="InterPro" id="IPR000719">
    <property type="entry name" value="Prot_kinase_dom"/>
</dbReference>
<dbReference type="Proteomes" id="UP000053424">
    <property type="component" value="Unassembled WGS sequence"/>
</dbReference>
<feature type="region of interest" description="Disordered" evidence="9">
    <location>
        <begin position="379"/>
        <end position="511"/>
    </location>
</feature>
<feature type="region of interest" description="Disordered" evidence="9">
    <location>
        <begin position="566"/>
        <end position="616"/>
    </location>
</feature>
<dbReference type="PROSITE" id="PS50011">
    <property type="entry name" value="PROTEIN_KINASE_DOM"/>
    <property type="match status" value="1"/>
</dbReference>
<dbReference type="GO" id="GO:0005737">
    <property type="term" value="C:cytoplasm"/>
    <property type="evidence" value="ECO:0007669"/>
    <property type="project" value="TreeGrafter"/>
</dbReference>
<comment type="catalytic activity">
    <reaction evidence="8">
        <text>L-seryl-[protein] + ATP = O-phospho-L-seryl-[protein] + ADP + H(+)</text>
        <dbReference type="Rhea" id="RHEA:17989"/>
        <dbReference type="Rhea" id="RHEA-COMP:9863"/>
        <dbReference type="Rhea" id="RHEA-COMP:11604"/>
        <dbReference type="ChEBI" id="CHEBI:15378"/>
        <dbReference type="ChEBI" id="CHEBI:29999"/>
        <dbReference type="ChEBI" id="CHEBI:30616"/>
        <dbReference type="ChEBI" id="CHEBI:83421"/>
        <dbReference type="ChEBI" id="CHEBI:456216"/>
        <dbReference type="EC" id="2.7.11.1"/>
    </reaction>
</comment>
<feature type="compositionally biased region" description="Basic and acidic residues" evidence="9">
    <location>
        <begin position="524"/>
        <end position="538"/>
    </location>
</feature>
<keyword evidence="4" id="KW-0547">Nucleotide-binding</keyword>
<dbReference type="EMBL" id="KN831769">
    <property type="protein sequence ID" value="KIM47542.1"/>
    <property type="molecule type" value="Genomic_DNA"/>
</dbReference>
<feature type="compositionally biased region" description="Polar residues" evidence="9">
    <location>
        <begin position="1018"/>
        <end position="1052"/>
    </location>
</feature>
<accession>A0A0C2Z2P3</accession>
<dbReference type="InterPro" id="IPR011009">
    <property type="entry name" value="Kinase-like_dom_sf"/>
</dbReference>
<evidence type="ECO:0000256" key="6">
    <source>
        <dbReference type="ARBA" id="ARBA00022840"/>
    </source>
</evidence>
<dbReference type="PANTHER" id="PTHR22967">
    <property type="entry name" value="SERINE/THREONINE PROTEIN KINASE"/>
    <property type="match status" value="1"/>
</dbReference>
<protein>
    <recommendedName>
        <fullName evidence="1">non-specific serine/threonine protein kinase</fullName>
        <ecNumber evidence="1">2.7.11.1</ecNumber>
    </recommendedName>
</protein>
<feature type="compositionally biased region" description="Low complexity" evidence="9">
    <location>
        <begin position="1262"/>
        <end position="1283"/>
    </location>
</feature>
<dbReference type="Gene3D" id="1.10.510.10">
    <property type="entry name" value="Transferase(Phosphotransferase) domain 1"/>
    <property type="match status" value="1"/>
</dbReference>
<dbReference type="GO" id="GO:0007015">
    <property type="term" value="P:actin filament organization"/>
    <property type="evidence" value="ECO:0007669"/>
    <property type="project" value="TreeGrafter"/>
</dbReference>
<evidence type="ECO:0000256" key="8">
    <source>
        <dbReference type="ARBA" id="ARBA00048679"/>
    </source>
</evidence>
<dbReference type="SUPFAM" id="SSF56112">
    <property type="entry name" value="Protein kinase-like (PK-like)"/>
    <property type="match status" value="1"/>
</dbReference>
<feature type="compositionally biased region" description="Basic and acidic residues" evidence="9">
    <location>
        <begin position="754"/>
        <end position="774"/>
    </location>
</feature>
<feature type="compositionally biased region" description="Basic and acidic residues" evidence="9">
    <location>
        <begin position="426"/>
        <end position="439"/>
    </location>
</feature>
<feature type="compositionally biased region" description="Basic and acidic residues" evidence="9">
    <location>
        <begin position="738"/>
        <end position="748"/>
    </location>
</feature>
<keyword evidence="5" id="KW-0418">Kinase</keyword>
<feature type="compositionally biased region" description="Polar residues" evidence="9">
    <location>
        <begin position="713"/>
        <end position="733"/>
    </location>
</feature>
<name>A0A0C2Z2P3_HEBCY</name>
<feature type="compositionally biased region" description="Basic and acidic residues" evidence="9">
    <location>
        <begin position="1315"/>
        <end position="1324"/>
    </location>
</feature>
<reference evidence="11 12" key="1">
    <citation type="submission" date="2014-04" db="EMBL/GenBank/DDBJ databases">
        <authorList>
            <consortium name="DOE Joint Genome Institute"/>
            <person name="Kuo A."/>
            <person name="Gay G."/>
            <person name="Dore J."/>
            <person name="Kohler A."/>
            <person name="Nagy L.G."/>
            <person name="Floudas D."/>
            <person name="Copeland A."/>
            <person name="Barry K.W."/>
            <person name="Cichocki N."/>
            <person name="Veneault-Fourrey C."/>
            <person name="LaButti K."/>
            <person name="Lindquist E.A."/>
            <person name="Lipzen A."/>
            <person name="Lundell T."/>
            <person name="Morin E."/>
            <person name="Murat C."/>
            <person name="Sun H."/>
            <person name="Tunlid A."/>
            <person name="Henrissat B."/>
            <person name="Grigoriev I.V."/>
            <person name="Hibbett D.S."/>
            <person name="Martin F."/>
            <person name="Nordberg H.P."/>
            <person name="Cantor M.N."/>
            <person name="Hua S.X."/>
        </authorList>
    </citation>
    <scope>NUCLEOTIDE SEQUENCE [LARGE SCALE GENOMIC DNA]</scope>
    <source>
        <strain evidence="12">h7</strain>
    </source>
</reference>
<dbReference type="PANTHER" id="PTHR22967:SF57">
    <property type="entry name" value="AUXILIN, ISOFORM A-RELATED"/>
    <property type="match status" value="1"/>
</dbReference>
<dbReference type="SMART" id="SM00220">
    <property type="entry name" value="S_TKc"/>
    <property type="match status" value="1"/>
</dbReference>
<feature type="compositionally biased region" description="Polar residues" evidence="9">
    <location>
        <begin position="1204"/>
        <end position="1214"/>
    </location>
</feature>
<organism evidence="11 12">
    <name type="scientific">Hebeloma cylindrosporum</name>
    <dbReference type="NCBI Taxonomy" id="76867"/>
    <lineage>
        <taxon>Eukaryota</taxon>
        <taxon>Fungi</taxon>
        <taxon>Dikarya</taxon>
        <taxon>Basidiomycota</taxon>
        <taxon>Agaricomycotina</taxon>
        <taxon>Agaricomycetes</taxon>
        <taxon>Agaricomycetidae</taxon>
        <taxon>Agaricales</taxon>
        <taxon>Agaricineae</taxon>
        <taxon>Hymenogastraceae</taxon>
        <taxon>Hebeloma</taxon>
    </lineage>
</organism>
<evidence type="ECO:0000313" key="12">
    <source>
        <dbReference type="Proteomes" id="UP000053424"/>
    </source>
</evidence>
<dbReference type="OrthoDB" id="2018507at2759"/>
<feature type="compositionally biased region" description="Low complexity" evidence="9">
    <location>
        <begin position="685"/>
        <end position="702"/>
    </location>
</feature>
<feature type="compositionally biased region" description="Polar residues" evidence="9">
    <location>
        <begin position="1173"/>
        <end position="1189"/>
    </location>
</feature>
<dbReference type="GO" id="GO:0000147">
    <property type="term" value="P:actin cortical patch assembly"/>
    <property type="evidence" value="ECO:0007669"/>
    <property type="project" value="TreeGrafter"/>
</dbReference>
<evidence type="ECO:0000256" key="7">
    <source>
        <dbReference type="ARBA" id="ARBA00047899"/>
    </source>
</evidence>
<keyword evidence="12" id="KW-1185">Reference proteome</keyword>
<feature type="domain" description="Protein kinase" evidence="10">
    <location>
        <begin position="30"/>
        <end position="304"/>
    </location>
</feature>
<dbReference type="STRING" id="686832.A0A0C2Z2P3"/>
<feature type="compositionally biased region" description="Basic and acidic residues" evidence="9">
    <location>
        <begin position="982"/>
        <end position="994"/>
    </location>
</feature>
<evidence type="ECO:0000256" key="9">
    <source>
        <dbReference type="SAM" id="MobiDB-lite"/>
    </source>
</evidence>
<feature type="region of interest" description="Disordered" evidence="9">
    <location>
        <begin position="864"/>
        <end position="1344"/>
    </location>
</feature>
<evidence type="ECO:0000256" key="4">
    <source>
        <dbReference type="ARBA" id="ARBA00022741"/>
    </source>
</evidence>
<gene>
    <name evidence="11" type="ORF">M413DRAFT_439207</name>
</gene>
<feature type="region of interest" description="Disordered" evidence="9">
    <location>
        <begin position="523"/>
        <end position="554"/>
    </location>
</feature>
<feature type="region of interest" description="Disordered" evidence="9">
    <location>
        <begin position="677"/>
        <end position="841"/>
    </location>
</feature>
<dbReference type="EC" id="2.7.11.1" evidence="1"/>
<keyword evidence="6" id="KW-0067">ATP-binding</keyword>
<dbReference type="GO" id="GO:0004674">
    <property type="term" value="F:protein serine/threonine kinase activity"/>
    <property type="evidence" value="ECO:0007669"/>
    <property type="project" value="UniProtKB-KW"/>
</dbReference>
<evidence type="ECO:0000259" key="10">
    <source>
        <dbReference type="PROSITE" id="PS50011"/>
    </source>
</evidence>
<dbReference type="Pfam" id="PF00069">
    <property type="entry name" value="Pkinase"/>
    <property type="match status" value="1"/>
</dbReference>
<evidence type="ECO:0000256" key="1">
    <source>
        <dbReference type="ARBA" id="ARBA00012513"/>
    </source>
</evidence>
<feature type="compositionally biased region" description="Polar residues" evidence="9">
    <location>
        <begin position="597"/>
        <end position="616"/>
    </location>
</feature>
<reference evidence="12" key="2">
    <citation type="submission" date="2015-01" db="EMBL/GenBank/DDBJ databases">
        <title>Evolutionary Origins and Diversification of the Mycorrhizal Mutualists.</title>
        <authorList>
            <consortium name="DOE Joint Genome Institute"/>
            <consortium name="Mycorrhizal Genomics Consortium"/>
            <person name="Kohler A."/>
            <person name="Kuo A."/>
            <person name="Nagy L.G."/>
            <person name="Floudas D."/>
            <person name="Copeland A."/>
            <person name="Barry K.W."/>
            <person name="Cichocki N."/>
            <person name="Veneault-Fourrey C."/>
            <person name="LaButti K."/>
            <person name="Lindquist E.A."/>
            <person name="Lipzen A."/>
            <person name="Lundell T."/>
            <person name="Morin E."/>
            <person name="Murat C."/>
            <person name="Riley R."/>
            <person name="Ohm R."/>
            <person name="Sun H."/>
            <person name="Tunlid A."/>
            <person name="Henrissat B."/>
            <person name="Grigoriev I.V."/>
            <person name="Hibbett D.S."/>
            <person name="Martin F."/>
        </authorList>
    </citation>
    <scope>NUCLEOTIDE SEQUENCE [LARGE SCALE GENOMIC DNA]</scope>
    <source>
        <strain evidence="12">h7</strain>
    </source>
</reference>
<feature type="compositionally biased region" description="Polar residues" evidence="9">
    <location>
        <begin position="566"/>
        <end position="575"/>
    </location>
</feature>
<evidence type="ECO:0000256" key="5">
    <source>
        <dbReference type="ARBA" id="ARBA00022777"/>
    </source>
</evidence>
<evidence type="ECO:0000256" key="2">
    <source>
        <dbReference type="ARBA" id="ARBA00022527"/>
    </source>
</evidence>
<dbReference type="CDD" id="cd14037">
    <property type="entry name" value="STKc_NAK_like"/>
    <property type="match status" value="1"/>
</dbReference>
<dbReference type="HOGENOM" id="CLU_003223_0_0_1"/>
<sequence length="1344" mass="147593">MANQQAYHAYPQNKGTLIPGQTISVNNYTVQVERYLSQGGFAHVYLVRTPAPVYNTTHHVLKRIAVANETMLTEVKKEVDIMRLLKGHPNIVHLIDAAWHKLPNGTFEVFILMEYCPGGGIIDMMNRRLRERLTEGEILQIFVDVCEGVAYMHNSRPPLLHRDLKVENILQSSPTSFKLCDFGSATTVSNPPTNMQEIRALEADLNRHTTLQYRAPEMVDVHSKRPVNEKSDVWALGVLLYRLCYYTTPFEEHGPLAILNVQYRTPPYPVYSQDMKHLIDSMLREHGSQRPTVFDLLNHVHRLRGTKSKFAYNIPVPPPLLPHGHPQAKFSPPLNPLDGLVTYGFPPAKSALSIYDMNAPSNPPNQGVQAREKVLEAIAPMRRGRPTASKESLSTSRPPTPPNIVKHSQSRSEYAKDWSDSGFGPEQDRAWKDVTEKHSSSSHARPPNASDEAWNLGELDQNMRREKKDRPTGFGDDFAQKLWNSQDPNSPTPRLSPRPNVNALKPNDTHVTPLIFTGTSKIRPKQDRLQQKKDKDAFEGLGLTSTAPKTAPTLGEARKLRTGLATLSTSTNQGDYRQLDKAQPNVDRPSPSPQPRYLSTTPVHTQSISPVPTPGNSSFKLSPYATSMARVSPSASAKADGPIESRFPSLEELDAQFKPTANSLYPSSVIEATPKYVPQSAPATRQSESRSFYSSRTSNIGSTGTGGNLLTKPATTSTISSHSVDGVRSQQVTGIAMRESKESRRADDLGAEPKPSELERDNGDDTSRGTHRNTETQQRPMLVRKHRSSVTMKLGSKAETPDSNDNLDPPKLPPRPSATTPSRDWLTGDDHNDISANVLPSDVPILRESPSKRASFVEKSDFRIPSSTAAQHEYAPQRFIPEPQSADLSPTVSNFKRAFPAIEKFDAEPQATEKSFSSVPKESRSPPVPRKDVDVDSSSADEGPEDPRSIASSAQKRQVARGKGRQSSVHELAYQFGGSLPAKEKEKEKEKGREWQPSPYSVGDYVPRKARLSLAPPASTSVQDRKTPSPTNYSFNRPPSATSNYPHRQQSAAPEEKSQPSLDAKSAAPSRSRPQSMFIFPSKSVDSSSTPTSNNLAPPQEPKPRAVRRTSISDMVQKYEAIGGARASAKSPNTLAPGPPSPIHRPISAKSNSASAENGRVHNSFADKKPVLSSKTSLSSDIPSRSTGGDPSKPRATVKEPVRQATQLSRTPTKTHNRTASEKGKSTVSQGADSTPRPRRISVKAEPATTKSTFVRTDTGAGRPSKLESSGSSSSPRKPLISLTTEEGTAKVEEPPRSPSPERPYQGVGRLIDQWQKKSAEAEQGRPGSKFVPKRAGTIQVDDR</sequence>
<keyword evidence="2" id="KW-0723">Serine/threonine-protein kinase</keyword>